<feature type="compositionally biased region" description="Polar residues" evidence="4">
    <location>
        <begin position="270"/>
        <end position="282"/>
    </location>
</feature>
<evidence type="ECO:0000256" key="2">
    <source>
        <dbReference type="ARBA" id="ARBA00022490"/>
    </source>
</evidence>
<feature type="region of interest" description="Disordered" evidence="4">
    <location>
        <begin position="868"/>
        <end position="979"/>
    </location>
</feature>
<feature type="compositionally biased region" description="Polar residues" evidence="4">
    <location>
        <begin position="778"/>
        <end position="795"/>
    </location>
</feature>
<dbReference type="Proteomes" id="UP000054144">
    <property type="component" value="Unassembled WGS sequence"/>
</dbReference>
<feature type="domain" description="Cep57 centrosome microtubule-binding" evidence="5">
    <location>
        <begin position="1073"/>
        <end position="1146"/>
    </location>
</feature>
<feature type="compositionally biased region" description="Acidic residues" evidence="4">
    <location>
        <begin position="685"/>
        <end position="697"/>
    </location>
</feature>
<feature type="compositionally biased region" description="Low complexity" evidence="4">
    <location>
        <begin position="953"/>
        <end position="970"/>
    </location>
</feature>
<evidence type="ECO:0000313" key="7">
    <source>
        <dbReference type="Proteomes" id="UP000054144"/>
    </source>
</evidence>
<feature type="compositionally biased region" description="Basic and acidic residues" evidence="4">
    <location>
        <begin position="63"/>
        <end position="81"/>
    </location>
</feature>
<feature type="compositionally biased region" description="Basic and acidic residues" evidence="4">
    <location>
        <begin position="713"/>
        <end position="731"/>
    </location>
</feature>
<protein>
    <recommendedName>
        <fullName evidence="5">Cep57 centrosome microtubule-binding domain-containing protein</fullName>
    </recommendedName>
</protein>
<feature type="region of interest" description="Disordered" evidence="4">
    <location>
        <begin position="582"/>
        <end position="610"/>
    </location>
</feature>
<feature type="compositionally biased region" description="Basic and acidic residues" evidence="4">
    <location>
        <begin position="171"/>
        <end position="185"/>
    </location>
</feature>
<organism evidence="6 7">
    <name type="scientific">Fistulina hepatica ATCC 64428</name>
    <dbReference type="NCBI Taxonomy" id="1128425"/>
    <lineage>
        <taxon>Eukaryota</taxon>
        <taxon>Fungi</taxon>
        <taxon>Dikarya</taxon>
        <taxon>Basidiomycota</taxon>
        <taxon>Agaricomycotina</taxon>
        <taxon>Agaricomycetes</taxon>
        <taxon>Agaricomycetidae</taxon>
        <taxon>Agaricales</taxon>
        <taxon>Fistulinaceae</taxon>
        <taxon>Fistulina</taxon>
    </lineage>
</organism>
<reference evidence="6 7" key="1">
    <citation type="journal article" date="2015" name="Fungal Genet. Biol.">
        <title>Evolution of novel wood decay mechanisms in Agaricales revealed by the genome sequences of Fistulina hepatica and Cylindrobasidium torrendii.</title>
        <authorList>
            <person name="Floudas D."/>
            <person name="Held B.W."/>
            <person name="Riley R."/>
            <person name="Nagy L.G."/>
            <person name="Koehler G."/>
            <person name="Ransdell A.S."/>
            <person name="Younus H."/>
            <person name="Chow J."/>
            <person name="Chiniquy J."/>
            <person name="Lipzen A."/>
            <person name="Tritt A."/>
            <person name="Sun H."/>
            <person name="Haridas S."/>
            <person name="LaButti K."/>
            <person name="Ohm R.A."/>
            <person name="Kues U."/>
            <person name="Blanchette R.A."/>
            <person name="Grigoriev I.V."/>
            <person name="Minto R.E."/>
            <person name="Hibbett D.S."/>
        </authorList>
    </citation>
    <scope>NUCLEOTIDE SEQUENCE [LARGE SCALE GENOMIC DNA]</scope>
    <source>
        <strain evidence="6 7">ATCC 64428</strain>
    </source>
</reference>
<dbReference type="AlphaFoldDB" id="A0A0D7A9G6"/>
<feature type="region of interest" description="Disordered" evidence="4">
    <location>
        <begin position="809"/>
        <end position="838"/>
    </location>
</feature>
<dbReference type="Pfam" id="PF06657">
    <property type="entry name" value="Cep57_MT_bd"/>
    <property type="match status" value="1"/>
</dbReference>
<feature type="region of interest" description="Disordered" evidence="4">
    <location>
        <begin position="125"/>
        <end position="145"/>
    </location>
</feature>
<dbReference type="EMBL" id="KN882027">
    <property type="protein sequence ID" value="KIY46586.1"/>
    <property type="molecule type" value="Genomic_DNA"/>
</dbReference>
<feature type="compositionally biased region" description="Low complexity" evidence="4">
    <location>
        <begin position="232"/>
        <end position="245"/>
    </location>
</feature>
<dbReference type="InterPro" id="IPR024957">
    <property type="entry name" value="Cep57_MT-bd_dom"/>
</dbReference>
<evidence type="ECO:0000256" key="4">
    <source>
        <dbReference type="SAM" id="MobiDB-lite"/>
    </source>
</evidence>
<evidence type="ECO:0000259" key="5">
    <source>
        <dbReference type="Pfam" id="PF06657"/>
    </source>
</evidence>
<feature type="compositionally biased region" description="Polar residues" evidence="4">
    <location>
        <begin position="815"/>
        <end position="834"/>
    </location>
</feature>
<feature type="region of interest" description="Disordered" evidence="4">
    <location>
        <begin position="166"/>
        <end position="188"/>
    </location>
</feature>
<feature type="compositionally biased region" description="Polar residues" evidence="4">
    <location>
        <begin position="890"/>
        <end position="906"/>
    </location>
</feature>
<sequence>MSSGTRSLDISIHDDEQEARRQQLEHNLQQTAADLSLHLTDDDEHASSVEYPRHNSNSQLEYFFHDKSQFDDDGGDLEHPNSIDPYASRSRSQDPRSLSYASYGGRTISTAAHHASAVTLSAGLAGRRGNGRRDVSLSGAEYDPDRPLHDIIGAIDYGDVSSVRAGQSRTEFQRTDAPRQQDLRTRPLVADGTAELDRLLESGHAMPPGGPMANRRLPTHNSIAQRSVRLRSPSPSSSSEDSIISNTTARPRLSDALNQMSFSPKRPRSPQVSRSQFPTNETPRPPRRASVQPPTPSPLGKTQTYVHSPLGRTPPARNAPSANNKSSLKTSSSLSNAPPAMRVGLDNNKASVSSPFTQAARGIGRELERERLTCEERTRAAHAPEARVMFAADVSKGGYGKSMRADVSRGLHPADARSPYQAGKTLYTPDGRSVHLPDVTGLTSAVMSPAKDALRRARYEDTRPRDSEARILAAIGSIHAQLERLEDENGVSRRRVRELEMELDRVREREAELVREKRREKGKQRAADDIQEEGRFKEVAEEKKALETLITTLRTHLTRLTLELSQHKDLLIQLQQTQTNLQQQQQNMASTSSTPLPSRPALQPVDATSRSAAWEAQMEARWESRWLEVKRLREDVERLSGEVEVLRGVVDEGLRDCEHSRVGGPGGGLSTRNRSGVDPDTAMSLDDDEGEDDEHDDGTEQHGNETVNLDRAGTNHDHTRDQREIARHQEHDDEDEEVEEGNEEPDEPTVRLPSNDSIKSDRATVGAETMPRGGYRQGNRSLGQSMSQHGQSFVQSFVSGEELDALGAELEARRSLNSTHDTPSLTHSLSESPTPQGPVVVVQDATDEHLRCGRLAVPTIEKQDNIFAPRPLSAMSNRPPSALSDRPPSVLSNRPPSVLSNRSNRPPSAMSDRPPSAMSRHAPRQAMSAPVSDPEPQPSTLRLPHQDTPFRPSSSAARSSGNRTTSGRRSAPLDETPFPQIRGTHLERLFFAVPEHNPMTCTVCHRRRRRPHRRYTEGVQTEEHVHAYRGHENESFAEVREDNRDTKGKRHEVPVFDATTNPAIWDWNAEGARKGLPPQTVLARVIRELEDDFTHYKSVYCELADQYKEMDAVSDVRRRNILAQHLREVVDILEQKGDQVASLYDLLTFRDKAVTESVVPPRRRVATGTLPVEIPA</sequence>
<feature type="region of interest" description="Disordered" evidence="4">
    <location>
        <begin position="411"/>
        <end position="431"/>
    </location>
</feature>
<evidence type="ECO:0000256" key="1">
    <source>
        <dbReference type="ARBA" id="ARBA00004496"/>
    </source>
</evidence>
<comment type="subcellular location">
    <subcellularLocation>
        <location evidence="1">Cytoplasm</location>
    </subcellularLocation>
</comment>
<keyword evidence="3" id="KW-0175">Coiled coil</keyword>
<accession>A0A0D7A9G6</accession>
<feature type="compositionally biased region" description="Low complexity" evidence="4">
    <location>
        <begin position="321"/>
        <end position="337"/>
    </location>
</feature>
<feature type="region of interest" description="Disordered" evidence="4">
    <location>
        <begin position="25"/>
        <end position="101"/>
    </location>
</feature>
<feature type="region of interest" description="Disordered" evidence="4">
    <location>
        <begin position="1"/>
        <end position="20"/>
    </location>
</feature>
<proteinExistence type="predicted"/>
<keyword evidence="7" id="KW-1185">Reference proteome</keyword>
<feature type="compositionally biased region" description="Acidic residues" evidence="4">
    <location>
        <begin position="732"/>
        <end position="747"/>
    </location>
</feature>
<feature type="region of interest" description="Disordered" evidence="4">
    <location>
        <begin position="656"/>
        <end position="795"/>
    </location>
</feature>
<dbReference type="OrthoDB" id="76453at2759"/>
<name>A0A0D7A9G6_9AGAR</name>
<dbReference type="GO" id="GO:0005737">
    <property type="term" value="C:cytoplasm"/>
    <property type="evidence" value="ECO:0007669"/>
    <property type="project" value="UniProtKB-SubCell"/>
</dbReference>
<evidence type="ECO:0000313" key="6">
    <source>
        <dbReference type="EMBL" id="KIY46586.1"/>
    </source>
</evidence>
<keyword evidence="2" id="KW-0963">Cytoplasm</keyword>
<evidence type="ECO:0000256" key="3">
    <source>
        <dbReference type="SAM" id="Coils"/>
    </source>
</evidence>
<feature type="region of interest" description="Disordered" evidence="4">
    <location>
        <begin position="225"/>
        <end position="353"/>
    </location>
</feature>
<dbReference type="GO" id="GO:0008017">
    <property type="term" value="F:microtubule binding"/>
    <property type="evidence" value="ECO:0007669"/>
    <property type="project" value="InterPro"/>
</dbReference>
<feature type="coiled-coil region" evidence="3">
    <location>
        <begin position="482"/>
        <end position="523"/>
    </location>
</feature>
<feature type="compositionally biased region" description="Basic and acidic residues" evidence="4">
    <location>
        <begin position="11"/>
        <end position="20"/>
    </location>
</feature>
<gene>
    <name evidence="6" type="ORF">FISHEDRAFT_75505</name>
</gene>